<dbReference type="RefSeq" id="WP_218154364.1">
    <property type="nucleotide sequence ID" value="NZ_FOVI01000004.1"/>
</dbReference>
<sequence length="227" mass="25614">MNQKDKNLEKTAPSKSEESTIIPVEEDKAATGKKQKTSADTDDSDQENSNQSELKKQGMENKNNNSELEKFFLDALQDIYYAEAKIEESLAKIKHKATSEELQEAIEDHELVTKKQILRLEKVFKHLGEEAKKKKCDAIDGILKEVDEMVKSTKDGSMTRDVAIIIGAQKVEHYEIATYGGLVQIAITLGYEKVADLLETTLDEEEETDYLLTEIAEEHVNFEAAEE</sequence>
<dbReference type="InterPro" id="IPR009078">
    <property type="entry name" value="Ferritin-like_SF"/>
</dbReference>
<evidence type="ECO:0000256" key="1">
    <source>
        <dbReference type="SAM" id="MobiDB-lite"/>
    </source>
</evidence>
<dbReference type="PANTHER" id="PTHR30565">
    <property type="entry name" value="PROTEIN YCIF"/>
    <property type="match status" value="1"/>
</dbReference>
<dbReference type="Pfam" id="PF05974">
    <property type="entry name" value="DUF892"/>
    <property type="match status" value="1"/>
</dbReference>
<proteinExistence type="predicted"/>
<evidence type="ECO:0000313" key="2">
    <source>
        <dbReference type="EMBL" id="SFN36726.1"/>
    </source>
</evidence>
<gene>
    <name evidence="2" type="ORF">SAMN05421741_104148</name>
</gene>
<feature type="region of interest" description="Disordered" evidence="1">
    <location>
        <begin position="1"/>
        <end position="62"/>
    </location>
</feature>
<name>A0A1I4YFE2_9FLAO</name>
<organism evidence="2 3">
    <name type="scientific">Paenimyroides ummariense</name>
    <dbReference type="NCBI Taxonomy" id="913024"/>
    <lineage>
        <taxon>Bacteria</taxon>
        <taxon>Pseudomonadati</taxon>
        <taxon>Bacteroidota</taxon>
        <taxon>Flavobacteriia</taxon>
        <taxon>Flavobacteriales</taxon>
        <taxon>Flavobacteriaceae</taxon>
        <taxon>Paenimyroides</taxon>
    </lineage>
</organism>
<evidence type="ECO:0000313" key="3">
    <source>
        <dbReference type="Proteomes" id="UP000199036"/>
    </source>
</evidence>
<dbReference type="InterPro" id="IPR047114">
    <property type="entry name" value="YciF"/>
</dbReference>
<reference evidence="3" key="1">
    <citation type="submission" date="2016-10" db="EMBL/GenBank/DDBJ databases">
        <authorList>
            <person name="Varghese N."/>
            <person name="Submissions S."/>
        </authorList>
    </citation>
    <scope>NUCLEOTIDE SEQUENCE [LARGE SCALE GENOMIC DNA]</scope>
    <source>
        <strain evidence="3">DS-12</strain>
    </source>
</reference>
<dbReference type="AlphaFoldDB" id="A0A1I4YFE2"/>
<dbReference type="InterPro" id="IPR010287">
    <property type="entry name" value="DUF892_YciF-like"/>
</dbReference>
<keyword evidence="3" id="KW-1185">Reference proteome</keyword>
<dbReference type="InterPro" id="IPR012347">
    <property type="entry name" value="Ferritin-like"/>
</dbReference>
<dbReference type="Gene3D" id="1.20.1260.10">
    <property type="match status" value="1"/>
</dbReference>
<dbReference type="EMBL" id="FOVI01000004">
    <property type="protein sequence ID" value="SFN36726.1"/>
    <property type="molecule type" value="Genomic_DNA"/>
</dbReference>
<accession>A0A1I4YFE2</accession>
<dbReference type="STRING" id="913024.SAMN05421741_104148"/>
<dbReference type="Proteomes" id="UP000199036">
    <property type="component" value="Unassembled WGS sequence"/>
</dbReference>
<protein>
    <submittedName>
        <fullName evidence="2">Ferritin-like metal-binding protein YciE</fullName>
    </submittedName>
</protein>
<dbReference type="SUPFAM" id="SSF47240">
    <property type="entry name" value="Ferritin-like"/>
    <property type="match status" value="1"/>
</dbReference>
<dbReference type="PANTHER" id="PTHR30565:SF9">
    <property type="entry name" value="PROTEIN YCIF"/>
    <property type="match status" value="1"/>
</dbReference>